<reference evidence="1" key="1">
    <citation type="journal article" date="2020" name="Stud. Mycol.">
        <title>101 Dothideomycetes genomes: a test case for predicting lifestyles and emergence of pathogens.</title>
        <authorList>
            <person name="Haridas S."/>
            <person name="Albert R."/>
            <person name="Binder M."/>
            <person name="Bloem J."/>
            <person name="Labutti K."/>
            <person name="Salamov A."/>
            <person name="Andreopoulos B."/>
            <person name="Baker S."/>
            <person name="Barry K."/>
            <person name="Bills G."/>
            <person name="Bluhm B."/>
            <person name="Cannon C."/>
            <person name="Castanera R."/>
            <person name="Culley D."/>
            <person name="Daum C."/>
            <person name="Ezra D."/>
            <person name="Gonzalez J."/>
            <person name="Henrissat B."/>
            <person name="Kuo A."/>
            <person name="Liang C."/>
            <person name="Lipzen A."/>
            <person name="Lutzoni F."/>
            <person name="Magnuson J."/>
            <person name="Mondo S."/>
            <person name="Nolan M."/>
            <person name="Ohm R."/>
            <person name="Pangilinan J."/>
            <person name="Park H.-J."/>
            <person name="Ramirez L."/>
            <person name="Alfaro M."/>
            <person name="Sun H."/>
            <person name="Tritt A."/>
            <person name="Yoshinaga Y."/>
            <person name="Zwiers L.-H."/>
            <person name="Turgeon B."/>
            <person name="Goodwin S."/>
            <person name="Spatafora J."/>
            <person name="Crous P."/>
            <person name="Grigoriev I."/>
        </authorList>
    </citation>
    <scope>NUCLEOTIDE SEQUENCE</scope>
    <source>
        <strain evidence="1">CBS 121410</strain>
    </source>
</reference>
<sequence length="157" mass="17496">MTTPVQDCCMGHCRAQRFAMDSRVQAAFEAEKAAITSYEENWDSWDGPVWPYRTTAKAALNEDDYQGCCTPPAEIVDTKPATTITTTSENTEKTTLQVPRPQVTRAGSSLSITSTTSNTSTGSLWHCGMSAPCPSERARYYEYEYELNDSEETYAFK</sequence>
<evidence type="ECO:0000313" key="2">
    <source>
        <dbReference type="Proteomes" id="UP000799776"/>
    </source>
</evidence>
<gene>
    <name evidence="1" type="ORF">K490DRAFT_59556</name>
</gene>
<dbReference type="EMBL" id="ML978740">
    <property type="protein sequence ID" value="KAF2084590.1"/>
    <property type="molecule type" value="Genomic_DNA"/>
</dbReference>
<evidence type="ECO:0000313" key="1">
    <source>
        <dbReference type="EMBL" id="KAF2084590.1"/>
    </source>
</evidence>
<dbReference type="OrthoDB" id="3913010at2759"/>
<keyword evidence="2" id="KW-1185">Reference proteome</keyword>
<organism evidence="1 2">
    <name type="scientific">Saccharata proteae CBS 121410</name>
    <dbReference type="NCBI Taxonomy" id="1314787"/>
    <lineage>
        <taxon>Eukaryota</taxon>
        <taxon>Fungi</taxon>
        <taxon>Dikarya</taxon>
        <taxon>Ascomycota</taxon>
        <taxon>Pezizomycotina</taxon>
        <taxon>Dothideomycetes</taxon>
        <taxon>Dothideomycetes incertae sedis</taxon>
        <taxon>Botryosphaeriales</taxon>
        <taxon>Saccharataceae</taxon>
        <taxon>Saccharata</taxon>
    </lineage>
</organism>
<dbReference type="AlphaFoldDB" id="A0A9P4HSP7"/>
<accession>A0A9P4HSP7</accession>
<protein>
    <submittedName>
        <fullName evidence="1">Uncharacterized protein</fullName>
    </submittedName>
</protein>
<name>A0A9P4HSP7_9PEZI</name>
<comment type="caution">
    <text evidence="1">The sequence shown here is derived from an EMBL/GenBank/DDBJ whole genome shotgun (WGS) entry which is preliminary data.</text>
</comment>
<proteinExistence type="predicted"/>
<dbReference type="Proteomes" id="UP000799776">
    <property type="component" value="Unassembled WGS sequence"/>
</dbReference>